<evidence type="ECO:0000256" key="9">
    <source>
        <dbReference type="RuleBase" id="RU003357"/>
    </source>
</evidence>
<feature type="domain" description="TonB-dependent receptor plug" evidence="12">
    <location>
        <begin position="213"/>
        <end position="317"/>
    </location>
</feature>
<evidence type="ECO:0000259" key="12">
    <source>
        <dbReference type="Pfam" id="PF07715"/>
    </source>
</evidence>
<dbReference type="InterPro" id="IPR008969">
    <property type="entry name" value="CarboxyPept-like_regulatory"/>
</dbReference>
<evidence type="ECO:0000256" key="3">
    <source>
        <dbReference type="ARBA" id="ARBA00022452"/>
    </source>
</evidence>
<dbReference type="Gene3D" id="2.170.130.10">
    <property type="entry name" value="TonB-dependent receptor, plug domain"/>
    <property type="match status" value="1"/>
</dbReference>
<dbReference type="Pfam" id="PF00593">
    <property type="entry name" value="TonB_dep_Rec_b-barrel"/>
    <property type="match status" value="1"/>
</dbReference>
<dbReference type="AlphaFoldDB" id="A0A399D1R2"/>
<name>A0A399D1R2_9BACT</name>
<evidence type="ECO:0000256" key="4">
    <source>
        <dbReference type="ARBA" id="ARBA00022692"/>
    </source>
</evidence>
<dbReference type="SUPFAM" id="SSF56935">
    <property type="entry name" value="Porins"/>
    <property type="match status" value="1"/>
</dbReference>
<evidence type="ECO:0000256" key="7">
    <source>
        <dbReference type="ARBA" id="ARBA00023237"/>
    </source>
</evidence>
<dbReference type="InterPro" id="IPR023996">
    <property type="entry name" value="TonB-dep_OMP_SusC/RagA"/>
</dbReference>
<dbReference type="InterPro" id="IPR036942">
    <property type="entry name" value="Beta-barrel_TonB_sf"/>
</dbReference>
<dbReference type="Proteomes" id="UP000266441">
    <property type="component" value="Unassembled WGS sequence"/>
</dbReference>
<dbReference type="InterPro" id="IPR037066">
    <property type="entry name" value="Plug_dom_sf"/>
</dbReference>
<dbReference type="Pfam" id="PF07715">
    <property type="entry name" value="Plug"/>
    <property type="match status" value="1"/>
</dbReference>
<comment type="caution">
    <text evidence="13">The sequence shown here is derived from an EMBL/GenBank/DDBJ whole genome shotgun (WGS) entry which is preliminary data.</text>
</comment>
<keyword evidence="10" id="KW-0732">Signal</keyword>
<dbReference type="InterPro" id="IPR023997">
    <property type="entry name" value="TonB-dep_OMP_SusC/RagA_CS"/>
</dbReference>
<dbReference type="OrthoDB" id="1109192at2"/>
<dbReference type="GO" id="GO:0009279">
    <property type="term" value="C:cell outer membrane"/>
    <property type="evidence" value="ECO:0007669"/>
    <property type="project" value="UniProtKB-SubCell"/>
</dbReference>
<comment type="subcellular location">
    <subcellularLocation>
        <location evidence="1 8">Cell outer membrane</location>
        <topology evidence="1 8">Multi-pass membrane protein</topology>
    </subcellularLocation>
</comment>
<keyword evidence="6 8" id="KW-0472">Membrane</keyword>
<keyword evidence="3 8" id="KW-1134">Transmembrane beta strand</keyword>
<dbReference type="InterPro" id="IPR012910">
    <property type="entry name" value="Plug_dom"/>
</dbReference>
<keyword evidence="4 8" id="KW-0812">Transmembrane</keyword>
<comment type="similarity">
    <text evidence="8 9">Belongs to the TonB-dependent receptor family.</text>
</comment>
<dbReference type="Gene3D" id="2.40.170.20">
    <property type="entry name" value="TonB-dependent receptor, beta-barrel domain"/>
    <property type="match status" value="1"/>
</dbReference>
<evidence type="ECO:0000259" key="11">
    <source>
        <dbReference type="Pfam" id="PF00593"/>
    </source>
</evidence>
<accession>A0A399D1R2</accession>
<keyword evidence="2 8" id="KW-0813">Transport</keyword>
<keyword evidence="14" id="KW-1185">Reference proteome</keyword>
<dbReference type="EMBL" id="QWET01000006">
    <property type="protein sequence ID" value="RIH65517.1"/>
    <property type="molecule type" value="Genomic_DNA"/>
</dbReference>
<dbReference type="NCBIfam" id="TIGR04057">
    <property type="entry name" value="SusC_RagA_signa"/>
    <property type="match status" value="1"/>
</dbReference>
<keyword evidence="7 8" id="KW-0998">Cell outer membrane</keyword>
<dbReference type="NCBIfam" id="TIGR04056">
    <property type="entry name" value="OMP_RagA_SusC"/>
    <property type="match status" value="1"/>
</dbReference>
<dbReference type="RefSeq" id="WP_119349896.1">
    <property type="nucleotide sequence ID" value="NZ_QWET01000006.1"/>
</dbReference>
<dbReference type="InterPro" id="IPR000531">
    <property type="entry name" value="Beta-barrel_TonB"/>
</dbReference>
<evidence type="ECO:0000256" key="8">
    <source>
        <dbReference type="PROSITE-ProRule" id="PRU01360"/>
    </source>
</evidence>
<feature type="signal peptide" evidence="10">
    <location>
        <begin position="1"/>
        <end position="21"/>
    </location>
</feature>
<proteinExistence type="inferred from homology"/>
<sequence length="1158" mass="128926">MKLTFLFLVAGLMQLSASVYSQTTRLSLDMEDAKVAEVLDAIENQSEFRFAYSPGFIDLDRKVTFKIQEKTIEESLTVIFAGTGVEFGVYDRHIILYPEAMYTNNLKVNNLLVTGQQRSVSGKVTDFDGQPLPGVTVVVKGTTQGTVTNANGEYSMANIPEDVILVFSFVGMRTQEIPLEGRTTLTVVMEEETIGLDEVVAVGYGTQSREILTTSVTKLDTKVLENTTFGNAASALQGTVSGVRVQTLSGQPGASPRIIVRGGTSINSPDGATPLYVIDGVIREDMDGINTSDIESMQVLKDAAATAIYGARASNGVVIVTLKKGAAGKTVISYSYTFGMSQLRDKYDVLSARDYIYYGRLGLAAIGEKHPERLPWLEGSHGQGIGNDLTNNTAFTPQYLTSENEYKLNEGWESMPDPLDPSKTIIFSDTDWQDILFRTGISNDHYLSFAGGSEKATFNMGIGYSDIEGIAIHTDYKRLTTNLNGRLQLKDNLYVYGGLNFSRSSDNEVYSINNLFERSIATPPTAKYKYEDGTLAPGNNSSLGNPEYHMSRRYSKNEENIITISGGMNWQITPKLAFEPTASLFYKIFENNAFRKAYYNTPTQFVDSREASGLFSKWGQQQFDATLSYDNIFMDKHNVKVKLGVSYFEKENRSLSASGKGAATDLIPTMNASAEPVSVYSYGSEQVVFGYFGRITYDFEKRYLVTLNARYDGASNLGDHNKWGFFPGVSVGWNLHNEDFWQNLSTISRFKLRASYGVNGNLGNLSDFQAQGQYSVGATYDGIAAVEYSELANQSLQWEQSKTMDIGFDAGLFDNKVQFIFDYYNRVTDNLITSLALPYLSGFSSIYTNLGSLENSGVEFELGVNVIDKKDFSWNVSINSSLNKNKILELPENDNDNNRIGGYYIYDTSLGDYAWRGGLQEGGRLGELYGYKYLYVYATDEEAAAGPHDELVAGSDKSKFGGDVAWLDKDDNGIIDTKDRVYMGNIYPKWTGGLSSTWDYKGLSLYLRMDYSTGHTIYNYTRANMNGQFVGDINATTDVLRSWLNQGDKTDIPRYYWADQAAQANYWRGDPRNINNGAGSSQNYEKGDYWAIRELTLSYQVPYRFYKDIGLQNLRLNVTGNNLKYFTDYTGFSPEEGGIDHGRYPLPRVIQFGVKASF</sequence>
<evidence type="ECO:0000256" key="2">
    <source>
        <dbReference type="ARBA" id="ARBA00022448"/>
    </source>
</evidence>
<protein>
    <submittedName>
        <fullName evidence="13">SusC/RagA family TonB-linked outer membrane protein</fullName>
    </submittedName>
</protein>
<dbReference type="PROSITE" id="PS52016">
    <property type="entry name" value="TONB_DEPENDENT_REC_3"/>
    <property type="match status" value="1"/>
</dbReference>
<feature type="chain" id="PRO_5017442900" evidence="10">
    <location>
        <begin position="22"/>
        <end position="1158"/>
    </location>
</feature>
<evidence type="ECO:0000256" key="6">
    <source>
        <dbReference type="ARBA" id="ARBA00023136"/>
    </source>
</evidence>
<evidence type="ECO:0000256" key="10">
    <source>
        <dbReference type="SAM" id="SignalP"/>
    </source>
</evidence>
<keyword evidence="5 9" id="KW-0798">TonB box</keyword>
<organism evidence="13 14">
    <name type="scientific">Mariniphaga sediminis</name>
    <dbReference type="NCBI Taxonomy" id="1628158"/>
    <lineage>
        <taxon>Bacteria</taxon>
        <taxon>Pseudomonadati</taxon>
        <taxon>Bacteroidota</taxon>
        <taxon>Bacteroidia</taxon>
        <taxon>Marinilabiliales</taxon>
        <taxon>Prolixibacteraceae</taxon>
        <taxon>Mariniphaga</taxon>
    </lineage>
</organism>
<dbReference type="InterPro" id="IPR039426">
    <property type="entry name" value="TonB-dep_rcpt-like"/>
</dbReference>
<reference evidence="13 14" key="1">
    <citation type="journal article" date="2015" name="Int. J. Syst. Evol. Microbiol.">
        <title>Mariniphaga sediminis sp. nov., isolated from coastal sediment.</title>
        <authorList>
            <person name="Wang F.Q."/>
            <person name="Shen Q.Y."/>
            <person name="Chen G.J."/>
            <person name="Du Z.J."/>
        </authorList>
    </citation>
    <scope>NUCLEOTIDE SEQUENCE [LARGE SCALE GENOMIC DNA]</scope>
    <source>
        <strain evidence="13 14">SY21</strain>
    </source>
</reference>
<dbReference type="Pfam" id="PF13715">
    <property type="entry name" value="CarbopepD_reg_2"/>
    <property type="match status" value="1"/>
</dbReference>
<gene>
    <name evidence="13" type="ORF">D1164_09170</name>
</gene>
<evidence type="ECO:0000256" key="1">
    <source>
        <dbReference type="ARBA" id="ARBA00004571"/>
    </source>
</evidence>
<dbReference type="Gene3D" id="2.60.40.1120">
    <property type="entry name" value="Carboxypeptidase-like, regulatory domain"/>
    <property type="match status" value="1"/>
</dbReference>
<evidence type="ECO:0000313" key="13">
    <source>
        <dbReference type="EMBL" id="RIH65517.1"/>
    </source>
</evidence>
<evidence type="ECO:0000256" key="5">
    <source>
        <dbReference type="ARBA" id="ARBA00023077"/>
    </source>
</evidence>
<dbReference type="SUPFAM" id="SSF49464">
    <property type="entry name" value="Carboxypeptidase regulatory domain-like"/>
    <property type="match status" value="1"/>
</dbReference>
<evidence type="ECO:0000313" key="14">
    <source>
        <dbReference type="Proteomes" id="UP000266441"/>
    </source>
</evidence>
<feature type="domain" description="TonB-dependent receptor-like beta-barrel" evidence="11">
    <location>
        <begin position="529"/>
        <end position="1123"/>
    </location>
</feature>